<keyword evidence="3" id="KW-1185">Reference proteome</keyword>
<feature type="region of interest" description="Disordered" evidence="1">
    <location>
        <begin position="71"/>
        <end position="99"/>
    </location>
</feature>
<dbReference type="EMBL" id="CABVLU010000002">
    <property type="protein sequence ID" value="VVT49643.1"/>
    <property type="molecule type" value="Genomic_DNA"/>
</dbReference>
<proteinExistence type="predicted"/>
<dbReference type="RefSeq" id="XP_031852981.1">
    <property type="nucleotide sequence ID" value="XM_031997090.1"/>
</dbReference>
<feature type="compositionally biased region" description="Basic and acidic residues" evidence="1">
    <location>
        <begin position="90"/>
        <end position="99"/>
    </location>
</feature>
<dbReference type="Proteomes" id="UP000398389">
    <property type="component" value="Unassembled WGS sequence"/>
</dbReference>
<gene>
    <name evidence="2" type="ORF">SAPINGB_P002371</name>
</gene>
<organism evidence="2 3">
    <name type="scientific">Magnusiomyces paraingens</name>
    <dbReference type="NCBI Taxonomy" id="2606893"/>
    <lineage>
        <taxon>Eukaryota</taxon>
        <taxon>Fungi</taxon>
        <taxon>Dikarya</taxon>
        <taxon>Ascomycota</taxon>
        <taxon>Saccharomycotina</taxon>
        <taxon>Dipodascomycetes</taxon>
        <taxon>Dipodascales</taxon>
        <taxon>Dipodascaceae</taxon>
        <taxon>Magnusiomyces</taxon>
    </lineage>
</organism>
<name>A0A5E8BDI4_9ASCO</name>
<dbReference type="AlphaFoldDB" id="A0A5E8BDI4"/>
<evidence type="ECO:0000256" key="1">
    <source>
        <dbReference type="SAM" id="MobiDB-lite"/>
    </source>
</evidence>
<sequence length="288" mass="32324">MSAPLPYPTCYARALRKQAISFLKNKNAQRHASLASFLPAYLLPSSTQSPVLAVDISIPFEIDLRTGSLYASSSSSSSPSSTKHYAQSKKQKEQKEQKEQKVLQLDLVIPIKPTRPEHSTTNDQTYLRIIEKQVATELLAHIHTVVPEQRAAYLLYDILRIDPQAGHVSLENSGGNIPTHTKVFVNNNTSAYSDLKVQVWDVCIKFFKENKYQRSIDAVERAAREKHMTQEQVVEIIASAEEMMNIETTDGRVPFAELVEWSCEEARVELGELLYGVVSAFVERVGGM</sequence>
<evidence type="ECO:0000313" key="3">
    <source>
        <dbReference type="Proteomes" id="UP000398389"/>
    </source>
</evidence>
<reference evidence="2 3" key="1">
    <citation type="submission" date="2019-09" db="EMBL/GenBank/DDBJ databases">
        <authorList>
            <person name="Brejova B."/>
        </authorList>
    </citation>
    <scope>NUCLEOTIDE SEQUENCE [LARGE SCALE GENOMIC DNA]</scope>
</reference>
<accession>A0A5E8BDI4</accession>
<feature type="compositionally biased region" description="Low complexity" evidence="1">
    <location>
        <begin position="72"/>
        <end position="81"/>
    </location>
</feature>
<dbReference type="GeneID" id="43581190"/>
<evidence type="ECO:0000313" key="2">
    <source>
        <dbReference type="EMBL" id="VVT49643.1"/>
    </source>
</evidence>
<protein>
    <submittedName>
        <fullName evidence="2">Uncharacterized protein</fullName>
    </submittedName>
</protein>